<dbReference type="GO" id="GO:0071044">
    <property type="term" value="P:histone mRNA catabolic process"/>
    <property type="evidence" value="ECO:0007669"/>
    <property type="project" value="TreeGrafter"/>
</dbReference>
<sequence>MDLFVDAIDSKTQPLEEYQKLVRIRKGNTNSDSKSSNKNKNDSKKSKTSKSPQNLDESSHDTSVDTPVANPTEKGSEEENNPVPFLNSLVDSCTDLVRTTNKIFADENLNVLLTIPNEAKLSEISKICHKSIQKIQSIVKKVAPDHVYDKATNTLDVLLDEIKYDFKRHNIPIYDFPPELAVKRPKSDNDVKTKLDQSPKVLSQGSDSDNDPNLKSVKSPQVLIQESDKDNIVSNESSANEHSDSGKKKNCKSTLYKYENDILTEYSLNIDVDRYDLPPRPQDKWKDSIDNFTTLLHSSRKYKKYNKITPQIDYQKADNEVKFFENGFVPKIYPPAYHLNAITTSNGSHRHLYLQEVNSLVWSEEKLDSTHQGYNILGGEWNLLEHSEPIEPEKPEYKMVLTKDELQSMIDKIKKNTILSIDVEHHSRNTYRGFVCLIQLSTPYDNYIVDPFNMFTHLSILNRVTTDPRILKVMHGSDNDVVWLQRDFGVYIVNMFDTRQAAKVLNLPGPSLLKLIDKYFNFQMNKKYQLADWSKRPLDDDMLNYACSDSYYLIPLYVRMKNDILSTSDGKIKMIRVMNNCKSLCLKQYVDKGIEMKRKFRNIARKNKIEVKTLDFVEYNFMLNLLVFRNYAARKLDVSEQMVIKDFQLPLLIKKMSSGRFDIFVKKMCDFLNLVSHEIANLIKIKNTISMVYEKLNKSDLTLKEPQSIQFILKCLDKNLDQASL</sequence>
<dbReference type="InterPro" id="IPR045092">
    <property type="entry name" value="Rrp6-like"/>
</dbReference>
<gene>
    <name evidence="3" type="ORF">MACJ_002157</name>
</gene>
<organism evidence="3 4">
    <name type="scientific">Theileria orientalis</name>
    <dbReference type="NCBI Taxonomy" id="68886"/>
    <lineage>
        <taxon>Eukaryota</taxon>
        <taxon>Sar</taxon>
        <taxon>Alveolata</taxon>
        <taxon>Apicomplexa</taxon>
        <taxon>Aconoidasida</taxon>
        <taxon>Piroplasmida</taxon>
        <taxon>Theileriidae</taxon>
        <taxon>Theileria</taxon>
    </lineage>
</organism>
<dbReference type="GO" id="GO:0071051">
    <property type="term" value="P:poly(A)-dependent snoRNA 3'-end processing"/>
    <property type="evidence" value="ECO:0007669"/>
    <property type="project" value="TreeGrafter"/>
</dbReference>
<dbReference type="GO" id="GO:0071038">
    <property type="term" value="P:TRAMP-dependent tRNA surveillance pathway"/>
    <property type="evidence" value="ECO:0007669"/>
    <property type="project" value="TreeGrafter"/>
</dbReference>
<dbReference type="InterPro" id="IPR002562">
    <property type="entry name" value="3'-5'_exonuclease_dom"/>
</dbReference>
<dbReference type="EMBL" id="CP056066">
    <property type="protein sequence ID" value="UKJ88911.2"/>
    <property type="molecule type" value="Genomic_DNA"/>
</dbReference>
<feature type="domain" description="3'-5' exonuclease" evidence="2">
    <location>
        <begin position="397"/>
        <end position="565"/>
    </location>
</feature>
<feature type="region of interest" description="Disordered" evidence="1">
    <location>
        <begin position="185"/>
        <end position="249"/>
    </location>
</feature>
<feature type="compositionally biased region" description="Low complexity" evidence="1">
    <location>
        <begin position="28"/>
        <end position="38"/>
    </location>
</feature>
<dbReference type="GO" id="GO:0071035">
    <property type="term" value="P:nuclear polyadenylation-dependent rRNA catabolic process"/>
    <property type="evidence" value="ECO:0007669"/>
    <property type="project" value="TreeGrafter"/>
</dbReference>
<dbReference type="GO" id="GO:0071037">
    <property type="term" value="P:nuclear polyadenylation-dependent snRNA catabolic process"/>
    <property type="evidence" value="ECO:0007669"/>
    <property type="project" value="TreeGrafter"/>
</dbReference>
<feature type="compositionally biased region" description="Basic and acidic residues" evidence="1">
    <location>
        <begin position="185"/>
        <end position="197"/>
    </location>
</feature>
<dbReference type="GO" id="GO:0000176">
    <property type="term" value="C:nuclear exosome (RNase complex)"/>
    <property type="evidence" value="ECO:0007669"/>
    <property type="project" value="TreeGrafter"/>
</dbReference>
<feature type="compositionally biased region" description="Polar residues" evidence="1">
    <location>
        <begin position="200"/>
        <end position="224"/>
    </location>
</feature>
<evidence type="ECO:0000259" key="2">
    <source>
        <dbReference type="SMART" id="SM00474"/>
    </source>
</evidence>
<dbReference type="Pfam" id="PF01612">
    <property type="entry name" value="DNA_pol_A_exo1"/>
    <property type="match status" value="1"/>
</dbReference>
<dbReference type="GO" id="GO:0003727">
    <property type="term" value="F:single-stranded RNA binding"/>
    <property type="evidence" value="ECO:0007669"/>
    <property type="project" value="TreeGrafter"/>
</dbReference>
<dbReference type="Proteomes" id="UP000244803">
    <property type="component" value="Chromosome 3"/>
</dbReference>
<dbReference type="InterPro" id="IPR012337">
    <property type="entry name" value="RNaseH-like_sf"/>
</dbReference>
<dbReference type="AlphaFoldDB" id="A0A976QSG7"/>
<proteinExistence type="predicted"/>
<dbReference type="GO" id="GO:0000175">
    <property type="term" value="F:3'-5'-RNA exonuclease activity"/>
    <property type="evidence" value="ECO:0007669"/>
    <property type="project" value="InterPro"/>
</dbReference>
<name>A0A976QSG7_THEOR</name>
<reference evidence="3" key="1">
    <citation type="submission" date="2022-07" db="EMBL/GenBank/DDBJ databases">
        <title>Evaluation of T. orientalis genome assembly methods using nanopore sequencing and analysis of variation between genomes.</title>
        <authorList>
            <person name="Yam J."/>
            <person name="Micallef M.L."/>
            <person name="Liu M."/>
            <person name="Djordjevic S.P."/>
            <person name="Bogema D.R."/>
            <person name="Jenkins C."/>
        </authorList>
    </citation>
    <scope>NUCLEOTIDE SEQUENCE</scope>
    <source>
        <strain evidence="3">Fish Creek</strain>
    </source>
</reference>
<evidence type="ECO:0000313" key="3">
    <source>
        <dbReference type="EMBL" id="UKJ88911.2"/>
    </source>
</evidence>
<dbReference type="GO" id="GO:0005730">
    <property type="term" value="C:nucleolus"/>
    <property type="evidence" value="ECO:0007669"/>
    <property type="project" value="TreeGrafter"/>
</dbReference>
<dbReference type="Gene3D" id="3.30.420.10">
    <property type="entry name" value="Ribonuclease H-like superfamily/Ribonuclease H"/>
    <property type="match status" value="1"/>
</dbReference>
<dbReference type="InterPro" id="IPR036397">
    <property type="entry name" value="RNaseH_sf"/>
</dbReference>
<protein>
    <recommendedName>
        <fullName evidence="2">3'-5' exonuclease domain-containing protein</fullName>
    </recommendedName>
</protein>
<dbReference type="PANTHER" id="PTHR12124">
    <property type="entry name" value="POLYMYOSITIS/SCLERODERMA AUTOANTIGEN-RELATED"/>
    <property type="match status" value="1"/>
</dbReference>
<dbReference type="GO" id="GO:0071036">
    <property type="term" value="P:nuclear polyadenylation-dependent snoRNA catabolic process"/>
    <property type="evidence" value="ECO:0007669"/>
    <property type="project" value="TreeGrafter"/>
</dbReference>
<dbReference type="OrthoDB" id="2250022at2759"/>
<evidence type="ECO:0000313" key="4">
    <source>
        <dbReference type="Proteomes" id="UP000244803"/>
    </source>
</evidence>
<dbReference type="SUPFAM" id="SSF53098">
    <property type="entry name" value="Ribonuclease H-like"/>
    <property type="match status" value="1"/>
</dbReference>
<dbReference type="GO" id="GO:0071040">
    <property type="term" value="P:nuclear polyadenylation-dependent antisense transcript catabolic process"/>
    <property type="evidence" value="ECO:0007669"/>
    <property type="project" value="TreeGrafter"/>
</dbReference>
<dbReference type="SMART" id="SM00474">
    <property type="entry name" value="35EXOc"/>
    <property type="match status" value="1"/>
</dbReference>
<dbReference type="PANTHER" id="PTHR12124:SF47">
    <property type="entry name" value="EXOSOME COMPONENT 10"/>
    <property type="match status" value="1"/>
</dbReference>
<dbReference type="GO" id="GO:0000467">
    <property type="term" value="P:exonucleolytic trimming to generate mature 3'-end of 5.8S rRNA from tricistronic rRNA transcript (SSU-rRNA, 5.8S rRNA, LSU-rRNA)"/>
    <property type="evidence" value="ECO:0007669"/>
    <property type="project" value="InterPro"/>
</dbReference>
<feature type="region of interest" description="Disordered" evidence="1">
    <location>
        <begin position="1"/>
        <end position="86"/>
    </location>
</feature>
<evidence type="ECO:0000256" key="1">
    <source>
        <dbReference type="SAM" id="MobiDB-lite"/>
    </source>
</evidence>
<accession>A0A976QSG7</accession>
<dbReference type="GO" id="GO:0071039">
    <property type="term" value="P:nuclear polyadenylation-dependent CUT catabolic process"/>
    <property type="evidence" value="ECO:0007669"/>
    <property type="project" value="TreeGrafter"/>
</dbReference>